<organism evidence="1 2">
    <name type="scientific">Marilutibacter alkalisoli</name>
    <dbReference type="NCBI Taxonomy" id="2591633"/>
    <lineage>
        <taxon>Bacteria</taxon>
        <taxon>Pseudomonadati</taxon>
        <taxon>Pseudomonadota</taxon>
        <taxon>Gammaproteobacteria</taxon>
        <taxon>Lysobacterales</taxon>
        <taxon>Lysobacteraceae</taxon>
        <taxon>Marilutibacter</taxon>
    </lineage>
</organism>
<accession>A0A514BTY1</accession>
<dbReference type="KEGG" id="lyj:FKV23_12835"/>
<protein>
    <submittedName>
        <fullName evidence="1">Uncharacterized protein</fullName>
    </submittedName>
</protein>
<keyword evidence="2" id="KW-1185">Reference proteome</keyword>
<dbReference type="Proteomes" id="UP000317199">
    <property type="component" value="Chromosome"/>
</dbReference>
<sequence>MSAVLETLHEMRRQLPLGSQDPITFLRKANPLAERADSAIATVADLIAFNQKAGPIASAIVGARTQAEEIAACKAMAKLYNDDLDAALAGGEGGAAPKLSAFARAFVENIDEWDGEPAPGTRWHKEYAAAKALIAQNEGGAA</sequence>
<gene>
    <name evidence="1" type="ORF">FKV23_12835</name>
</gene>
<evidence type="ECO:0000313" key="2">
    <source>
        <dbReference type="Proteomes" id="UP000317199"/>
    </source>
</evidence>
<proteinExistence type="predicted"/>
<dbReference type="AlphaFoldDB" id="A0A514BTY1"/>
<reference evidence="1 2" key="1">
    <citation type="submission" date="2019-06" db="EMBL/GenBank/DDBJ databases">
        <title>Lysobacter alkalisoli sp. nov. isolated from saline-alkali soil.</title>
        <authorList>
            <person name="Sun J.-Q."/>
            <person name="Xu L."/>
        </authorList>
    </citation>
    <scope>NUCLEOTIDE SEQUENCE [LARGE SCALE GENOMIC DNA]</scope>
    <source>
        <strain evidence="1 2">SJ-36</strain>
    </source>
</reference>
<dbReference type="EMBL" id="CP041242">
    <property type="protein sequence ID" value="QDH70871.1"/>
    <property type="molecule type" value="Genomic_DNA"/>
</dbReference>
<dbReference type="RefSeq" id="WP_141624203.1">
    <property type="nucleotide sequence ID" value="NZ_CP041242.1"/>
</dbReference>
<name>A0A514BTY1_9GAMM</name>
<evidence type="ECO:0000313" key="1">
    <source>
        <dbReference type="EMBL" id="QDH70871.1"/>
    </source>
</evidence>